<evidence type="ECO:0000256" key="3">
    <source>
        <dbReference type="ARBA" id="ARBA00023125"/>
    </source>
</evidence>
<accession>A0ABM8XHX3</accession>
<protein>
    <submittedName>
        <fullName evidence="6">Tn3 family transposase IS1071</fullName>
    </submittedName>
</protein>
<keyword evidence="4" id="KW-0233">DNA recombination</keyword>
<evidence type="ECO:0000256" key="2">
    <source>
        <dbReference type="ARBA" id="ARBA00022578"/>
    </source>
</evidence>
<dbReference type="InterPro" id="IPR047653">
    <property type="entry name" value="Tn3-like_transpos"/>
</dbReference>
<sequence length="675" mass="75191">MFQRRVADLWRQSADGVTAPVDWAAQYRQLLDELTSLNSDASISDTELRSHLANLVAGKRAQRVPSRASAIRQRLIDAIRPVRALLVAVAKLPWQAIGEHPAIDALGKLRDLYARGDRRLPNDVTAPRLGQAWVEAISGSDRERAFRAFEVATLFALRRAVRNGSIWIEHSLSFRGRERLFLPAERWQAEARRHHSRLSLPAQADDFLRPLLERVRTGIAAVAAATRAGTLRVDDELHLAPLAAQEEDPEVSRLQARLDRHIGDVQLPEVILAVDAQARFSWHMLGREPRSEQELLTVYAGILAHGTSLTAAECARMIPQLSATSIRQAMRWAGDERRLAQACKAVLEYMHRHPIAASWGRSDLASSDMMSLETSQRVWQARQDPRRQTASVGIYTHVRDRWGIFHAQPIVLNERQAGAAIEGVIRQERIETTQLAVDTHGYTDFAMALARLLGFDLCPRLRELKQRRLFVPRGTAIPEEIATVCVANVDTAAIEAHWDSLVHLAASVMSGHASAVAVLGRFGSAARGDPLYEAGVQLGKLLRTAFLADYFVNACFRRELLRVLNRGEAVNSLKRAIYTGRISAAQAKRTDEVQAVADALSLLANILMAWNTAQMQSMLDQEISRRQPMPAELFGRIAPTRLEGINLRGVYRFPIEHYTGQLLPSQTAPKTRAAS</sequence>
<name>A0ABM8XHX3_9BURK</name>
<comment type="caution">
    <text evidence="6">The sequence shown here is derived from an EMBL/GenBank/DDBJ whole genome shotgun (WGS) entry which is preliminary data.</text>
</comment>
<dbReference type="EMBL" id="CAJZAI010000011">
    <property type="protein sequence ID" value="CAG9179753.1"/>
    <property type="molecule type" value="Genomic_DNA"/>
</dbReference>
<evidence type="ECO:0000256" key="4">
    <source>
        <dbReference type="ARBA" id="ARBA00023172"/>
    </source>
</evidence>
<keyword evidence="7" id="KW-1185">Reference proteome</keyword>
<organism evidence="6 7">
    <name type="scientific">Cupriavidus laharis</name>
    <dbReference type="NCBI Taxonomy" id="151654"/>
    <lineage>
        <taxon>Bacteria</taxon>
        <taxon>Pseudomonadati</taxon>
        <taxon>Pseudomonadota</taxon>
        <taxon>Betaproteobacteria</taxon>
        <taxon>Burkholderiales</taxon>
        <taxon>Burkholderiaceae</taxon>
        <taxon>Cupriavidus</taxon>
    </lineage>
</organism>
<keyword evidence="2" id="KW-0815">Transposition</keyword>
<evidence type="ECO:0000259" key="5">
    <source>
        <dbReference type="Pfam" id="PF01526"/>
    </source>
</evidence>
<gene>
    <name evidence="6" type="ORF">LMG23992_04066</name>
</gene>
<evidence type="ECO:0000313" key="7">
    <source>
        <dbReference type="Proteomes" id="UP000727654"/>
    </source>
</evidence>
<evidence type="ECO:0000313" key="6">
    <source>
        <dbReference type="EMBL" id="CAG9179753.1"/>
    </source>
</evidence>
<comment type="similarity">
    <text evidence="1">Belongs to the transposase 7 family.</text>
</comment>
<proteinExistence type="inferred from homology"/>
<dbReference type="InterPro" id="IPR002513">
    <property type="entry name" value="Tn3_Tnp_DDE_dom"/>
</dbReference>
<reference evidence="6 7" key="1">
    <citation type="submission" date="2021-08" db="EMBL/GenBank/DDBJ databases">
        <authorList>
            <person name="Peeters C."/>
        </authorList>
    </citation>
    <scope>NUCLEOTIDE SEQUENCE [LARGE SCALE GENOMIC DNA]</scope>
    <source>
        <strain evidence="6 7">LMG 23992</strain>
    </source>
</reference>
<dbReference type="Pfam" id="PF01526">
    <property type="entry name" value="DDE_Tnp_Tn3"/>
    <property type="match status" value="1"/>
</dbReference>
<evidence type="ECO:0000256" key="1">
    <source>
        <dbReference type="ARBA" id="ARBA00009402"/>
    </source>
</evidence>
<feature type="domain" description="Tn3 transposase DDE" evidence="5">
    <location>
        <begin position="269"/>
        <end position="651"/>
    </location>
</feature>
<dbReference type="Proteomes" id="UP000727654">
    <property type="component" value="Unassembled WGS sequence"/>
</dbReference>
<dbReference type="NCBIfam" id="NF033527">
    <property type="entry name" value="transpos_Tn3"/>
    <property type="match status" value="1"/>
</dbReference>
<keyword evidence="3" id="KW-0238">DNA-binding</keyword>